<comment type="subcellular location">
    <subcellularLocation>
        <location evidence="1">Nucleus</location>
    </subcellularLocation>
</comment>
<dbReference type="AlphaFoldDB" id="A0AAX6MN87"/>
<evidence type="ECO:0000313" key="6">
    <source>
        <dbReference type="Proteomes" id="UP001369815"/>
    </source>
</evidence>
<dbReference type="PANTHER" id="PTHR13486">
    <property type="entry name" value="TELOMERE LENGTH AND SILENCING PROTEIN 1 TLS1 FAMILY MEMBER"/>
    <property type="match status" value="1"/>
</dbReference>
<name>A0AAX6MN87_9PEZI</name>
<dbReference type="GO" id="GO:0000398">
    <property type="term" value="P:mRNA splicing, via spliceosome"/>
    <property type="evidence" value="ECO:0007669"/>
    <property type="project" value="TreeGrafter"/>
</dbReference>
<comment type="similarity">
    <text evidence="2">Belongs to the TLS1 family.</text>
</comment>
<keyword evidence="6" id="KW-1185">Reference proteome</keyword>
<dbReference type="Pfam" id="PF07052">
    <property type="entry name" value="Hep_59"/>
    <property type="match status" value="1"/>
</dbReference>
<evidence type="ECO:0000256" key="2">
    <source>
        <dbReference type="ARBA" id="ARBA00007643"/>
    </source>
</evidence>
<protein>
    <submittedName>
        <fullName evidence="5">Uncharacterized protein</fullName>
    </submittedName>
</protein>
<dbReference type="Proteomes" id="UP001369815">
    <property type="component" value="Unassembled WGS sequence"/>
</dbReference>
<feature type="region of interest" description="Disordered" evidence="4">
    <location>
        <begin position="375"/>
        <end position="421"/>
    </location>
</feature>
<organism evidence="5 6">
    <name type="scientific">Daldinia eschscholtzii</name>
    <dbReference type="NCBI Taxonomy" id="292717"/>
    <lineage>
        <taxon>Eukaryota</taxon>
        <taxon>Fungi</taxon>
        <taxon>Dikarya</taxon>
        <taxon>Ascomycota</taxon>
        <taxon>Pezizomycotina</taxon>
        <taxon>Sordariomycetes</taxon>
        <taxon>Xylariomycetidae</taxon>
        <taxon>Xylariales</taxon>
        <taxon>Hypoxylaceae</taxon>
        <taxon>Daldinia</taxon>
    </lineage>
</organism>
<keyword evidence="3" id="KW-0539">Nucleus</keyword>
<dbReference type="GO" id="GO:0005681">
    <property type="term" value="C:spliceosomal complex"/>
    <property type="evidence" value="ECO:0007669"/>
    <property type="project" value="TreeGrafter"/>
</dbReference>
<evidence type="ECO:0000256" key="1">
    <source>
        <dbReference type="ARBA" id="ARBA00004123"/>
    </source>
</evidence>
<evidence type="ECO:0000256" key="4">
    <source>
        <dbReference type="SAM" id="MobiDB-lite"/>
    </source>
</evidence>
<dbReference type="EMBL" id="JBANMG010000004">
    <property type="protein sequence ID" value="KAK6954089.1"/>
    <property type="molecule type" value="Genomic_DNA"/>
</dbReference>
<feature type="region of interest" description="Disordered" evidence="4">
    <location>
        <begin position="1"/>
        <end position="80"/>
    </location>
</feature>
<feature type="region of interest" description="Disordered" evidence="4">
    <location>
        <begin position="100"/>
        <end position="126"/>
    </location>
</feature>
<feature type="compositionally biased region" description="Polar residues" evidence="4">
    <location>
        <begin position="108"/>
        <end position="120"/>
    </location>
</feature>
<evidence type="ECO:0000313" key="5">
    <source>
        <dbReference type="EMBL" id="KAK6954089.1"/>
    </source>
</evidence>
<comment type="caution">
    <text evidence="5">The sequence shown here is derived from an EMBL/GenBank/DDBJ whole genome shotgun (WGS) entry which is preliminary data.</text>
</comment>
<sequence length="441" mass="47340">MDSTASESIPVPPVIFRGKKRKTYRQRIDPADDNDTNNNNERSKSVETPGTPTVTDAPAKTEGATSIQNEGAEEEEEKGLSVAEVLRLRNARKARLGGVKFGAGSTQGSGDAAASHTNGAGDSLDDLSLMIREEENKALDIVAGVKKRFAPQTGMAAELAADGAREEYIEAELARRHNAAAAQNSSSTSSVAQSPGNREQQQQQQQQRTTSTSTPTTTTTTTAVTVAPPRPELRNRALQGQLMEIDLGDEARSRNEALTERATRKMMMMQGRAASAGLDDDDNDDDKSQSGRPKKVRLGRDGKPWRPRNRRNSDDIKRDQLVEEILRESRLDVYETATPPPLAPGAGTGAGAGDGVDDVGAADDRIAEEFRREFMDAMAERKQKRKKPTNAPAAGSGGSKGGAAADEDVLKGPKLGGSRNVRAAMRNLLLEKAKEAKGKNR</sequence>
<dbReference type="PANTHER" id="PTHR13486:SF2">
    <property type="entry name" value="SPLICING FACTOR C9ORF78"/>
    <property type="match status" value="1"/>
</dbReference>
<feature type="compositionally biased region" description="Low complexity" evidence="4">
    <location>
        <begin position="179"/>
        <end position="227"/>
    </location>
</feature>
<feature type="compositionally biased region" description="Basic and acidic residues" evidence="4">
    <location>
        <begin position="311"/>
        <end position="333"/>
    </location>
</feature>
<gene>
    <name evidence="5" type="ORF">Daesc_004051</name>
</gene>
<proteinExistence type="inferred from homology"/>
<evidence type="ECO:0000256" key="3">
    <source>
        <dbReference type="ARBA" id="ARBA00023242"/>
    </source>
</evidence>
<dbReference type="InterPro" id="IPR010756">
    <property type="entry name" value="Tls1-like"/>
</dbReference>
<reference evidence="5 6" key="1">
    <citation type="journal article" date="2024" name="Front Chem Biol">
        <title>Unveiling the potential of Daldinia eschscholtzii MFLUCC 19-0629 through bioactivity and bioinformatics studies for enhanced sustainable agriculture production.</title>
        <authorList>
            <person name="Brooks S."/>
            <person name="Weaver J.A."/>
            <person name="Klomchit A."/>
            <person name="Alharthi S.A."/>
            <person name="Onlamun T."/>
            <person name="Nurani R."/>
            <person name="Vong T.K."/>
            <person name="Alberti F."/>
            <person name="Greco C."/>
        </authorList>
    </citation>
    <scope>NUCLEOTIDE SEQUENCE [LARGE SCALE GENOMIC DNA]</scope>
    <source>
        <strain evidence="5">MFLUCC 19-0629</strain>
    </source>
</reference>
<feature type="compositionally biased region" description="Basic and acidic residues" evidence="4">
    <location>
        <begin position="249"/>
        <end position="263"/>
    </location>
</feature>
<accession>A0AAX6MN87</accession>
<feature type="region of interest" description="Disordered" evidence="4">
    <location>
        <begin position="175"/>
        <end position="361"/>
    </location>
</feature>